<dbReference type="InterPro" id="IPR027478">
    <property type="entry name" value="LdcA_N"/>
</dbReference>
<dbReference type="GO" id="GO:0004180">
    <property type="term" value="F:carboxypeptidase activity"/>
    <property type="evidence" value="ECO:0007669"/>
    <property type="project" value="UniProtKB-KW"/>
</dbReference>
<feature type="active site" description="Charge relay system" evidence="6">
    <location>
        <position position="263"/>
    </location>
</feature>
<keyword evidence="10" id="KW-1185">Reference proteome</keyword>
<feature type="active site" description="Nucleophile" evidence="6">
    <location>
        <position position="110"/>
    </location>
</feature>
<keyword evidence="4" id="KW-0378">Hydrolase</keyword>
<proteinExistence type="inferred from homology"/>
<dbReference type="PIRSF" id="PIRSF028757">
    <property type="entry name" value="LD-carboxypeptidase"/>
    <property type="match status" value="1"/>
</dbReference>
<dbReference type="SUPFAM" id="SSF141986">
    <property type="entry name" value="LD-carboxypeptidase A C-terminal domain-like"/>
    <property type="match status" value="1"/>
</dbReference>
<dbReference type="AlphaFoldDB" id="A0A0J8J707"/>
<dbReference type="InterPro" id="IPR040921">
    <property type="entry name" value="Peptidase_S66C"/>
</dbReference>
<name>A0A0J8J707_9LIST</name>
<comment type="similarity">
    <text evidence="1">Belongs to the peptidase S66 family.</text>
</comment>
<evidence type="ECO:0000259" key="8">
    <source>
        <dbReference type="Pfam" id="PF17676"/>
    </source>
</evidence>
<reference evidence="9 10" key="1">
    <citation type="journal article" date="2015" name="Genome Biol. Evol.">
        <title>Comparative Genomics of Listeria Sensu Lato: Genus-Wide Differences in Evolutionary Dynamics and the Progressive Gain of Complex, Potentially Pathogenicity-Related Traits through Lateral Gene Transfer.</title>
        <authorList>
            <person name="Chiara M."/>
            <person name="Caruso M."/>
            <person name="D'Erchia A.M."/>
            <person name="Manzari C."/>
            <person name="Fraccalvieri R."/>
            <person name="Goffredo E."/>
            <person name="Latorre L."/>
            <person name="Miccolupo A."/>
            <person name="Padalino I."/>
            <person name="Santagada G."/>
            <person name="Chiocco D."/>
            <person name="Pesole G."/>
            <person name="Horner D.S."/>
            <person name="Parisi A."/>
        </authorList>
    </citation>
    <scope>NUCLEOTIDE SEQUENCE [LARGE SCALE GENOMIC DNA]</scope>
    <source>
        <strain evidence="9 10">1991</strain>
    </source>
</reference>
<evidence type="ECO:0000256" key="5">
    <source>
        <dbReference type="ARBA" id="ARBA00022825"/>
    </source>
</evidence>
<keyword evidence="5" id="KW-0720">Serine protease</keyword>
<feature type="active site" description="Charge relay system" evidence="6">
    <location>
        <position position="195"/>
    </location>
</feature>
<dbReference type="RefSeq" id="WP_007474147.1">
    <property type="nucleotide sequence ID" value="NZ_KQ130613.1"/>
</dbReference>
<feature type="domain" description="LD-carboxypeptidase N-terminal" evidence="7">
    <location>
        <begin position="9"/>
        <end position="126"/>
    </location>
</feature>
<dbReference type="InterPro" id="IPR003507">
    <property type="entry name" value="S66_fam"/>
</dbReference>
<evidence type="ECO:0000256" key="3">
    <source>
        <dbReference type="ARBA" id="ARBA00022670"/>
    </source>
</evidence>
<dbReference type="Gene3D" id="3.40.50.10740">
    <property type="entry name" value="Class I glutamine amidotransferase-like"/>
    <property type="match status" value="1"/>
</dbReference>
<evidence type="ECO:0000256" key="2">
    <source>
        <dbReference type="ARBA" id="ARBA00022645"/>
    </source>
</evidence>
<dbReference type="PANTHER" id="PTHR30237:SF2">
    <property type="entry name" value="MUREIN TETRAPEPTIDE CARBOXYPEPTIDASE"/>
    <property type="match status" value="1"/>
</dbReference>
<dbReference type="InterPro" id="IPR027461">
    <property type="entry name" value="Carboxypeptidase_A_C_sf"/>
</dbReference>
<accession>A0A0J8J707</accession>
<dbReference type="EMBL" id="AZHO01000011">
    <property type="protein sequence ID" value="KMT60061.1"/>
    <property type="molecule type" value="Genomic_DNA"/>
</dbReference>
<evidence type="ECO:0000256" key="6">
    <source>
        <dbReference type="PIRSR" id="PIRSR028757-1"/>
    </source>
</evidence>
<keyword evidence="2" id="KW-0121">Carboxypeptidase</keyword>
<dbReference type="Proteomes" id="UP000052258">
    <property type="component" value="Unassembled WGS sequence"/>
</dbReference>
<evidence type="ECO:0000256" key="1">
    <source>
        <dbReference type="ARBA" id="ARBA00010233"/>
    </source>
</evidence>
<dbReference type="PATRIC" id="fig|1430899.3.peg.1018"/>
<evidence type="ECO:0000259" key="7">
    <source>
        <dbReference type="Pfam" id="PF02016"/>
    </source>
</evidence>
<dbReference type="SUPFAM" id="SSF52317">
    <property type="entry name" value="Class I glutamine amidotransferase-like"/>
    <property type="match status" value="1"/>
</dbReference>
<dbReference type="GO" id="GO:0006508">
    <property type="term" value="P:proteolysis"/>
    <property type="evidence" value="ECO:0007669"/>
    <property type="project" value="UniProtKB-KW"/>
</dbReference>
<evidence type="ECO:0000256" key="4">
    <source>
        <dbReference type="ARBA" id="ARBA00022801"/>
    </source>
</evidence>
<dbReference type="Gene3D" id="3.50.30.60">
    <property type="entry name" value="LD-carboxypeptidase A C-terminal domain-like"/>
    <property type="match status" value="1"/>
</dbReference>
<organism evidence="9 10">
    <name type="scientific">Listeria fleischmannii 1991</name>
    <dbReference type="NCBI Taxonomy" id="1430899"/>
    <lineage>
        <taxon>Bacteria</taxon>
        <taxon>Bacillati</taxon>
        <taxon>Bacillota</taxon>
        <taxon>Bacilli</taxon>
        <taxon>Bacillales</taxon>
        <taxon>Listeriaceae</taxon>
        <taxon>Listeria</taxon>
    </lineage>
</organism>
<dbReference type="Pfam" id="PF17676">
    <property type="entry name" value="Peptidase_S66C"/>
    <property type="match status" value="1"/>
</dbReference>
<dbReference type="InterPro" id="IPR040449">
    <property type="entry name" value="Peptidase_S66_N"/>
</dbReference>
<dbReference type="InterPro" id="IPR029062">
    <property type="entry name" value="Class_I_gatase-like"/>
</dbReference>
<dbReference type="Pfam" id="PF02016">
    <property type="entry name" value="Peptidase_S66"/>
    <property type="match status" value="1"/>
</dbReference>
<comment type="caution">
    <text evidence="9">The sequence shown here is derived from an EMBL/GenBank/DDBJ whole genome shotgun (WGS) entry which is preliminary data.</text>
</comment>
<sequence length="280" mass="31220">MILDYGSKIGVIACSNGRQASRMAEYKALYKKLEDKYGISVVEAKTIYASGNSIFSGTPNERAHELHNLYGNKDIQAIFDISGGDVANQILPFLDFEWIRKHEKPFIGYSDLTTILNSIYTLTDMPGVLFHLGSDSLVEFERYFIKGEKVVLKGDFMSLDNSLSGILIGGNIRCFLKLAGTPYMPDFHHKILLLEAQSGDVSKIATFIAQYEQLGAFSRCKGLILGQFTEAEEKGIRPQIDTLFKEIGEKYQLPIFKTNQIGHAPHSIAVPIGREISIKN</sequence>
<evidence type="ECO:0000313" key="9">
    <source>
        <dbReference type="EMBL" id="KMT60061.1"/>
    </source>
</evidence>
<keyword evidence="3" id="KW-0645">Protease</keyword>
<dbReference type="PANTHER" id="PTHR30237">
    <property type="entry name" value="MURAMOYLTETRAPEPTIDE CARBOXYPEPTIDASE"/>
    <property type="match status" value="1"/>
</dbReference>
<evidence type="ECO:0000313" key="10">
    <source>
        <dbReference type="Proteomes" id="UP000052258"/>
    </source>
</evidence>
<dbReference type="OrthoDB" id="9807329at2"/>
<dbReference type="GO" id="GO:0008236">
    <property type="term" value="F:serine-type peptidase activity"/>
    <property type="evidence" value="ECO:0007669"/>
    <property type="project" value="UniProtKB-KW"/>
</dbReference>
<protein>
    <submittedName>
        <fullName evidence="9">Putative microcin C7 self-immunity protein (MccF)</fullName>
    </submittedName>
</protein>
<feature type="domain" description="LD-carboxypeptidase C-terminal" evidence="8">
    <location>
        <begin position="164"/>
        <end position="278"/>
    </location>
</feature>
<gene>
    <name evidence="9" type="ORF">X560_0987</name>
</gene>